<accession>A0A2Y9A359</accession>
<proteinExistence type="predicted"/>
<keyword evidence="3" id="KW-1185">Reference proteome</keyword>
<reference evidence="2 3" key="1">
    <citation type="submission" date="2016-10" db="EMBL/GenBank/DDBJ databases">
        <authorList>
            <person name="Cai Z."/>
        </authorList>
    </citation>
    <scope>NUCLEOTIDE SEQUENCE [LARGE SCALE GENOMIC DNA]</scope>
    <source>
        <strain evidence="2 3">CGMCC 1.10826</strain>
    </source>
</reference>
<gene>
    <name evidence="2" type="ORF">SAMN05216184_101261</name>
</gene>
<evidence type="ECO:0000313" key="2">
    <source>
        <dbReference type="EMBL" id="SSA36597.1"/>
    </source>
</evidence>
<protein>
    <submittedName>
        <fullName evidence="2">Uncharacterized protein</fullName>
    </submittedName>
</protein>
<dbReference type="EMBL" id="UETB01000001">
    <property type="protein sequence ID" value="SSA36597.1"/>
    <property type="molecule type" value="Genomic_DNA"/>
</dbReference>
<feature type="region of interest" description="Disordered" evidence="1">
    <location>
        <begin position="48"/>
        <end position="70"/>
    </location>
</feature>
<dbReference type="AlphaFoldDB" id="A0A2Y9A359"/>
<evidence type="ECO:0000313" key="3">
    <source>
        <dbReference type="Proteomes" id="UP000250222"/>
    </source>
</evidence>
<evidence type="ECO:0000256" key="1">
    <source>
        <dbReference type="SAM" id="MobiDB-lite"/>
    </source>
</evidence>
<name>A0A2Y9A359_9MICO</name>
<sequence length="255" mass="28657">MPAVSGARVMLGVAPQVRGRDRGRETLMAETPMPDTEPWERDVGFALDAPAPTWPRRPPHEQPPNAGQPWTDADYEEIVAAAREGVTDMEDVATRLGRARNPTLMKARRLLPPAERTAPPDRVMRLLREHLEEPDYDWERVTLEELPPRPVVNPPALTGVAGLTREDLVRICYALALVGGVAGEDLMSRVTGEVRRRCLVPELVELRVHRLLHLGAEVTWEHARSDAGRWVDTVLSPAPVEWPFVEEEHVVPPYW</sequence>
<organism evidence="2 3">
    <name type="scientific">Georgenia satyanarayanai</name>
    <dbReference type="NCBI Taxonomy" id="860221"/>
    <lineage>
        <taxon>Bacteria</taxon>
        <taxon>Bacillati</taxon>
        <taxon>Actinomycetota</taxon>
        <taxon>Actinomycetes</taxon>
        <taxon>Micrococcales</taxon>
        <taxon>Bogoriellaceae</taxon>
        <taxon>Georgenia</taxon>
    </lineage>
</organism>
<dbReference type="Proteomes" id="UP000250222">
    <property type="component" value="Unassembled WGS sequence"/>
</dbReference>